<dbReference type="GO" id="GO:0052816">
    <property type="term" value="F:long-chain fatty acyl-CoA hydrolase activity"/>
    <property type="evidence" value="ECO:0007669"/>
    <property type="project" value="TreeGrafter"/>
</dbReference>
<accession>A0A934VKV0</accession>
<feature type="domain" description="HotDog ACOT-type" evidence="4">
    <location>
        <begin position="1"/>
        <end position="110"/>
    </location>
</feature>
<gene>
    <name evidence="5" type="ORF">JIN78_08175</name>
</gene>
<name>A0A934VKV0_9BACT</name>
<keyword evidence="2 3" id="KW-0378">Hydrolase</keyword>
<evidence type="ECO:0000259" key="4">
    <source>
        <dbReference type="PROSITE" id="PS51770"/>
    </source>
</evidence>
<dbReference type="InterPro" id="IPR006683">
    <property type="entry name" value="Thioestr_dom"/>
</dbReference>
<dbReference type="Proteomes" id="UP000604083">
    <property type="component" value="Unassembled WGS sequence"/>
</dbReference>
<dbReference type="GO" id="GO:0005829">
    <property type="term" value="C:cytosol"/>
    <property type="evidence" value="ECO:0007669"/>
    <property type="project" value="TreeGrafter"/>
</dbReference>
<dbReference type="PANTHER" id="PTHR11049">
    <property type="entry name" value="ACYL COENZYME A THIOESTER HYDROLASE"/>
    <property type="match status" value="1"/>
</dbReference>
<dbReference type="GO" id="GO:0009062">
    <property type="term" value="P:fatty acid catabolic process"/>
    <property type="evidence" value="ECO:0007669"/>
    <property type="project" value="TreeGrafter"/>
</dbReference>
<dbReference type="PANTHER" id="PTHR11049:SF31">
    <property type="entry name" value="HOTDOG ACOT-TYPE DOMAIN-CONTAINING PROTEIN"/>
    <property type="match status" value="1"/>
</dbReference>
<dbReference type="PROSITE" id="PS51770">
    <property type="entry name" value="HOTDOG_ACOT"/>
    <property type="match status" value="1"/>
</dbReference>
<comment type="similarity">
    <text evidence="1">Belongs to the acyl coenzyme A hydrolase family.</text>
</comment>
<dbReference type="InterPro" id="IPR033120">
    <property type="entry name" value="HOTDOG_ACOT"/>
</dbReference>
<dbReference type="AlphaFoldDB" id="A0A934VKV0"/>
<dbReference type="InterPro" id="IPR040170">
    <property type="entry name" value="Cytosol_ACT"/>
</dbReference>
<evidence type="ECO:0000313" key="6">
    <source>
        <dbReference type="Proteomes" id="UP000604083"/>
    </source>
</evidence>
<sequence>MKTHRLVLPEDLNQFGFLFGGRLLSWIDEASWIAASLDYPACQFVTIGMEAVSFRHSVREGTILAIESERVREGRTSVTYAVRVMRGREDSGEAIFSTEVSFVNVNKAGEKRPLREE</sequence>
<evidence type="ECO:0000313" key="5">
    <source>
        <dbReference type="EMBL" id="MBK1834034.1"/>
    </source>
</evidence>
<comment type="caution">
    <text evidence="5">The sequence shown here is derived from an EMBL/GenBank/DDBJ whole genome shotgun (WGS) entry which is preliminary data.</text>
</comment>
<dbReference type="InterPro" id="IPR029069">
    <property type="entry name" value="HotDog_dom_sf"/>
</dbReference>
<reference evidence="5" key="1">
    <citation type="submission" date="2021-01" db="EMBL/GenBank/DDBJ databases">
        <title>Modified the classification status of verrucomicrobia.</title>
        <authorList>
            <person name="Feng X."/>
        </authorList>
    </citation>
    <scope>NUCLEOTIDE SEQUENCE</scope>
    <source>
        <strain evidence="5">KCTC 12986</strain>
    </source>
</reference>
<dbReference type="SUPFAM" id="SSF54637">
    <property type="entry name" value="Thioesterase/thiol ester dehydrase-isomerase"/>
    <property type="match status" value="1"/>
</dbReference>
<dbReference type="EMBL" id="JAENIO010000017">
    <property type="protein sequence ID" value="MBK1834034.1"/>
    <property type="molecule type" value="Genomic_DNA"/>
</dbReference>
<dbReference type="RefSeq" id="WP_200391470.1">
    <property type="nucleotide sequence ID" value="NZ_JAENIO010000017.1"/>
</dbReference>
<dbReference type="Gene3D" id="3.10.129.10">
    <property type="entry name" value="Hotdog Thioesterase"/>
    <property type="match status" value="1"/>
</dbReference>
<evidence type="ECO:0000256" key="3">
    <source>
        <dbReference type="PROSITE-ProRule" id="PRU01106"/>
    </source>
</evidence>
<proteinExistence type="inferred from homology"/>
<dbReference type="Pfam" id="PF03061">
    <property type="entry name" value="4HBT"/>
    <property type="match status" value="1"/>
</dbReference>
<dbReference type="CDD" id="cd03442">
    <property type="entry name" value="BFIT_BACH"/>
    <property type="match status" value="1"/>
</dbReference>
<evidence type="ECO:0000256" key="1">
    <source>
        <dbReference type="ARBA" id="ARBA00010458"/>
    </source>
</evidence>
<keyword evidence="6" id="KW-1185">Reference proteome</keyword>
<evidence type="ECO:0000256" key="2">
    <source>
        <dbReference type="ARBA" id="ARBA00022801"/>
    </source>
</evidence>
<dbReference type="GO" id="GO:0006637">
    <property type="term" value="P:acyl-CoA metabolic process"/>
    <property type="evidence" value="ECO:0007669"/>
    <property type="project" value="TreeGrafter"/>
</dbReference>
<protein>
    <submittedName>
        <fullName evidence="5">Acyl-CoA thioesterase</fullName>
    </submittedName>
</protein>
<organism evidence="5 6">
    <name type="scientific">Roseibacillus ishigakijimensis</name>
    <dbReference type="NCBI Taxonomy" id="454146"/>
    <lineage>
        <taxon>Bacteria</taxon>
        <taxon>Pseudomonadati</taxon>
        <taxon>Verrucomicrobiota</taxon>
        <taxon>Verrucomicrobiia</taxon>
        <taxon>Verrucomicrobiales</taxon>
        <taxon>Verrucomicrobiaceae</taxon>
        <taxon>Roseibacillus</taxon>
    </lineage>
</organism>